<feature type="binding site" evidence="2">
    <location>
        <position position="71"/>
    </location>
    <ligand>
        <name>substrate</name>
    </ligand>
</feature>
<comment type="caution">
    <text evidence="4">The sequence shown here is derived from an EMBL/GenBank/DDBJ whole genome shotgun (WGS) entry which is preliminary data.</text>
</comment>
<dbReference type="EMBL" id="SWVK01000016">
    <property type="protein sequence ID" value="NFN35795.1"/>
    <property type="molecule type" value="Genomic_DNA"/>
</dbReference>
<dbReference type="NCBIfam" id="TIGR03570">
    <property type="entry name" value="NeuD_NnaD"/>
    <property type="match status" value="1"/>
</dbReference>
<feature type="binding site" evidence="2">
    <location>
        <position position="168"/>
    </location>
    <ligand>
        <name>acetyl-CoA</name>
        <dbReference type="ChEBI" id="CHEBI:57288"/>
    </ligand>
</feature>
<dbReference type="InterPro" id="IPR041561">
    <property type="entry name" value="PglD_N"/>
</dbReference>
<name>A0A846JWR6_CLOBO</name>
<proteinExistence type="predicted"/>
<dbReference type="GO" id="GO:0016740">
    <property type="term" value="F:transferase activity"/>
    <property type="evidence" value="ECO:0007669"/>
    <property type="project" value="UniProtKB-KW"/>
</dbReference>
<dbReference type="Pfam" id="PF17836">
    <property type="entry name" value="PglD_N"/>
    <property type="match status" value="1"/>
</dbReference>
<dbReference type="InterPro" id="IPR011004">
    <property type="entry name" value="Trimer_LpxA-like_sf"/>
</dbReference>
<gene>
    <name evidence="4" type="ORF">FDB51_11820</name>
</gene>
<dbReference type="Gene3D" id="2.160.10.10">
    <property type="entry name" value="Hexapeptide repeat proteins"/>
    <property type="match status" value="1"/>
</dbReference>
<evidence type="ECO:0000256" key="1">
    <source>
        <dbReference type="PIRSR" id="PIRSR620019-1"/>
    </source>
</evidence>
<protein>
    <submittedName>
        <fullName evidence="4">Acetyltransferase</fullName>
    </submittedName>
</protein>
<dbReference type="AlphaFoldDB" id="A0A846JWR6"/>
<evidence type="ECO:0000313" key="5">
    <source>
        <dbReference type="Proteomes" id="UP000473681"/>
    </source>
</evidence>
<reference evidence="4 5" key="1">
    <citation type="submission" date="2019-04" db="EMBL/GenBank/DDBJ databases">
        <title>Genome sequencing of Clostridium botulinum Groups I-IV and Clostridium butyricum.</title>
        <authorList>
            <person name="Brunt J."/>
            <person name="Van Vliet A.H.M."/>
            <person name="Stringer S.C."/>
            <person name="Carter A.T."/>
            <person name="Peck M.W."/>
        </authorList>
    </citation>
    <scope>NUCLEOTIDE SEQUENCE [LARGE SCALE GENOMIC DNA]</scope>
    <source>
        <strain evidence="4 5">CB-K-33E</strain>
    </source>
</reference>
<dbReference type="RefSeq" id="WP_017825070.1">
    <property type="nucleotide sequence ID" value="NZ_JACBEK010000001.1"/>
</dbReference>
<dbReference type="Proteomes" id="UP000473681">
    <property type="component" value="Unassembled WGS sequence"/>
</dbReference>
<feature type="site" description="Increases basicity of active site His" evidence="1">
    <location>
        <position position="139"/>
    </location>
</feature>
<dbReference type="PANTHER" id="PTHR43300:SF7">
    <property type="entry name" value="UDP-N-ACETYLBACILLOSAMINE N-ACETYLTRANSFERASE"/>
    <property type="match status" value="1"/>
</dbReference>
<evidence type="ECO:0000259" key="3">
    <source>
        <dbReference type="Pfam" id="PF17836"/>
    </source>
</evidence>
<dbReference type="PANTHER" id="PTHR43300">
    <property type="entry name" value="ACETYLTRANSFERASE"/>
    <property type="match status" value="1"/>
</dbReference>
<organism evidence="4 5">
    <name type="scientific">Clostridium botulinum</name>
    <dbReference type="NCBI Taxonomy" id="1491"/>
    <lineage>
        <taxon>Bacteria</taxon>
        <taxon>Bacillati</taxon>
        <taxon>Bacillota</taxon>
        <taxon>Clostridia</taxon>
        <taxon>Eubacteriales</taxon>
        <taxon>Clostridiaceae</taxon>
        <taxon>Clostridium</taxon>
    </lineage>
</organism>
<dbReference type="CDD" id="cd03360">
    <property type="entry name" value="LbH_AT_putative"/>
    <property type="match status" value="1"/>
</dbReference>
<dbReference type="Gene3D" id="3.40.50.20">
    <property type="match status" value="1"/>
</dbReference>
<dbReference type="InterPro" id="IPR020019">
    <property type="entry name" value="AcTrfase_PglD-like"/>
</dbReference>
<feature type="binding site" evidence="2">
    <location>
        <position position="147"/>
    </location>
    <ligand>
        <name>acetyl-CoA</name>
        <dbReference type="ChEBI" id="CHEBI:57288"/>
    </ligand>
</feature>
<keyword evidence="4" id="KW-0808">Transferase</keyword>
<dbReference type="InterPro" id="IPR001451">
    <property type="entry name" value="Hexapep"/>
</dbReference>
<dbReference type="Pfam" id="PF00132">
    <property type="entry name" value="Hexapep"/>
    <property type="match status" value="1"/>
</dbReference>
<sequence length="212" mass="22558">MKKIIIIGAGGHCKVIIDIIKSINKYEIVGIIDNNVKGHILGIPIIGDDNILKEVYEENIRDAFIAIGSLGNLKFRNVIYNKLKNIGFNLPILVHKTAIVSPFAKIQEGTCIMARATINPSAQIGKNCIINTGSVIEHDCFIGNNTHVSSNVSMGGEVKVGANTHIGIGSCIIQGKIIEDNVTIGAGAVVVDNIKKDSIAVGIPAKVIKVKS</sequence>
<evidence type="ECO:0000313" key="4">
    <source>
        <dbReference type="EMBL" id="NFN35795.1"/>
    </source>
</evidence>
<feature type="active site" description="Proton acceptor" evidence="1">
    <location>
        <position position="138"/>
    </location>
</feature>
<dbReference type="SUPFAM" id="SSF51161">
    <property type="entry name" value="Trimeric LpxA-like enzymes"/>
    <property type="match status" value="1"/>
</dbReference>
<dbReference type="OrthoDB" id="9801456at2"/>
<accession>A0A846JWR6</accession>
<dbReference type="InterPro" id="IPR050179">
    <property type="entry name" value="Trans_hexapeptide_repeat"/>
</dbReference>
<feature type="domain" description="PglD N-terminal" evidence="3">
    <location>
        <begin position="3"/>
        <end position="83"/>
    </location>
</feature>
<evidence type="ECO:0000256" key="2">
    <source>
        <dbReference type="PIRSR" id="PIRSR620019-2"/>
    </source>
</evidence>